<keyword evidence="1" id="KW-0812">Transmembrane</keyword>
<organism evidence="2 3">
    <name type="scientific">Galerina marginata (strain CBS 339.88)</name>
    <dbReference type="NCBI Taxonomy" id="685588"/>
    <lineage>
        <taxon>Eukaryota</taxon>
        <taxon>Fungi</taxon>
        <taxon>Dikarya</taxon>
        <taxon>Basidiomycota</taxon>
        <taxon>Agaricomycotina</taxon>
        <taxon>Agaricomycetes</taxon>
        <taxon>Agaricomycetidae</taxon>
        <taxon>Agaricales</taxon>
        <taxon>Agaricineae</taxon>
        <taxon>Strophariaceae</taxon>
        <taxon>Galerina</taxon>
    </lineage>
</organism>
<keyword evidence="1" id="KW-0472">Membrane</keyword>
<dbReference type="OrthoDB" id="2624532at2759"/>
<feature type="transmembrane region" description="Helical" evidence="1">
    <location>
        <begin position="137"/>
        <end position="157"/>
    </location>
</feature>
<reference evidence="3" key="1">
    <citation type="journal article" date="2014" name="Proc. Natl. Acad. Sci. U.S.A.">
        <title>Extensive sampling of basidiomycete genomes demonstrates inadequacy of the white-rot/brown-rot paradigm for wood decay fungi.</title>
        <authorList>
            <person name="Riley R."/>
            <person name="Salamov A.A."/>
            <person name="Brown D.W."/>
            <person name="Nagy L.G."/>
            <person name="Floudas D."/>
            <person name="Held B.W."/>
            <person name="Levasseur A."/>
            <person name="Lombard V."/>
            <person name="Morin E."/>
            <person name="Otillar R."/>
            <person name="Lindquist E.A."/>
            <person name="Sun H."/>
            <person name="LaButti K.M."/>
            <person name="Schmutz J."/>
            <person name="Jabbour D."/>
            <person name="Luo H."/>
            <person name="Baker S.E."/>
            <person name="Pisabarro A.G."/>
            <person name="Walton J.D."/>
            <person name="Blanchette R.A."/>
            <person name="Henrissat B."/>
            <person name="Martin F."/>
            <person name="Cullen D."/>
            <person name="Hibbett D.S."/>
            <person name="Grigoriev I.V."/>
        </authorList>
    </citation>
    <scope>NUCLEOTIDE SEQUENCE [LARGE SCALE GENOMIC DNA]</scope>
    <source>
        <strain evidence="3">CBS 339.88</strain>
    </source>
</reference>
<feature type="transmembrane region" description="Helical" evidence="1">
    <location>
        <begin position="86"/>
        <end position="106"/>
    </location>
</feature>
<name>A0A067SHR3_GALM3</name>
<keyword evidence="1" id="KW-1133">Transmembrane helix</keyword>
<dbReference type="AlphaFoldDB" id="A0A067SHR3"/>
<keyword evidence="3" id="KW-1185">Reference proteome</keyword>
<evidence type="ECO:0000313" key="2">
    <source>
        <dbReference type="EMBL" id="KDR69547.1"/>
    </source>
</evidence>
<dbReference type="Proteomes" id="UP000027222">
    <property type="component" value="Unassembled WGS sequence"/>
</dbReference>
<evidence type="ECO:0000256" key="1">
    <source>
        <dbReference type="SAM" id="Phobius"/>
    </source>
</evidence>
<sequence>MSNTVAEAVSPLLLGVFRDFQVVNFARVASNSIILYDYRFFASGITLSVSQHYTRWEGWTGLAASMLAQAILQLRIYALYRRNKRILALMLTFYIVLSAVSAWIMWNYLALTVVSMISFFGRGSCIGSDETSHLYPFYIPLLLFDGLLCVLAIVKGLEATKSTGSLFHRGQSLIEIFVQDSIFYFMIIGIIYLVCTLCIRFEPPALVGASVGFAPALSSVFASRVIFNLREAGLETKDVYYSQPIRFR</sequence>
<dbReference type="EMBL" id="KL142401">
    <property type="protein sequence ID" value="KDR69547.1"/>
    <property type="molecule type" value="Genomic_DNA"/>
</dbReference>
<gene>
    <name evidence="2" type="ORF">GALMADRAFT_230548</name>
</gene>
<accession>A0A067SHR3</accession>
<proteinExistence type="predicted"/>
<dbReference type="HOGENOM" id="CLU_035509_15_2_1"/>
<evidence type="ECO:0000313" key="3">
    <source>
        <dbReference type="Proteomes" id="UP000027222"/>
    </source>
</evidence>
<feature type="transmembrane region" description="Helical" evidence="1">
    <location>
        <begin position="205"/>
        <end position="227"/>
    </location>
</feature>
<feature type="transmembrane region" description="Helical" evidence="1">
    <location>
        <begin position="177"/>
        <end position="199"/>
    </location>
</feature>
<protein>
    <submittedName>
        <fullName evidence="2">Uncharacterized protein</fullName>
    </submittedName>
</protein>